<reference evidence="1 2" key="1">
    <citation type="submission" date="2018-04" db="EMBL/GenBank/DDBJ databases">
        <title>Novel Campyloabacter and Helicobacter Species and Strains.</title>
        <authorList>
            <person name="Mannion A.J."/>
            <person name="Shen Z."/>
            <person name="Fox J.G."/>
        </authorList>
    </citation>
    <scope>NUCLEOTIDE SEQUENCE [LARGE SCALE GENOMIC DNA]</scope>
    <source>
        <strain evidence="1 2">MIT 04-9366</strain>
    </source>
</reference>
<name>A0A3D8IY35_9HELI</name>
<keyword evidence="2" id="KW-1185">Reference proteome</keyword>
<evidence type="ECO:0000313" key="1">
    <source>
        <dbReference type="EMBL" id="RDU70189.1"/>
    </source>
</evidence>
<organism evidence="1 2">
    <name type="scientific">Helicobacter brantae</name>
    <dbReference type="NCBI Taxonomy" id="375927"/>
    <lineage>
        <taxon>Bacteria</taxon>
        <taxon>Pseudomonadati</taxon>
        <taxon>Campylobacterota</taxon>
        <taxon>Epsilonproteobacteria</taxon>
        <taxon>Campylobacterales</taxon>
        <taxon>Helicobacteraceae</taxon>
        <taxon>Helicobacter</taxon>
    </lineage>
</organism>
<dbReference type="OrthoDB" id="10007375at2"/>
<protein>
    <submittedName>
        <fullName evidence="1">Uncharacterized protein</fullName>
    </submittedName>
</protein>
<dbReference type="EMBL" id="NXLV01000012">
    <property type="protein sequence ID" value="RDU70189.1"/>
    <property type="molecule type" value="Genomic_DNA"/>
</dbReference>
<evidence type="ECO:0000313" key="2">
    <source>
        <dbReference type="Proteomes" id="UP000257045"/>
    </source>
</evidence>
<sequence>MQKSHFKRIRLSLEELRGLVFTFKTKIYCQEELWNTLTSFITPLDNSNAKFREGEVISNNSLMILRTSSQKILDIWKSEKVGVLSLHNQCDLPIEVEILSLTDFYLCLDLENKILGFLVYSLAEEMLECFDSQENPTQKGRVIEKMIDRLLDVNLLVNGE</sequence>
<gene>
    <name evidence="1" type="ORF">CQA58_06155</name>
</gene>
<dbReference type="RefSeq" id="WP_115569851.1">
    <property type="nucleotide sequence ID" value="NZ_NXLV01000012.1"/>
</dbReference>
<accession>A0A3D8IY35</accession>
<dbReference type="Proteomes" id="UP000257045">
    <property type="component" value="Unassembled WGS sequence"/>
</dbReference>
<comment type="caution">
    <text evidence="1">The sequence shown here is derived from an EMBL/GenBank/DDBJ whole genome shotgun (WGS) entry which is preliminary data.</text>
</comment>
<proteinExistence type="predicted"/>
<dbReference type="AlphaFoldDB" id="A0A3D8IY35"/>